<keyword evidence="2" id="KW-1185">Reference proteome</keyword>
<evidence type="ECO:0000313" key="2">
    <source>
        <dbReference type="Proteomes" id="UP000325577"/>
    </source>
</evidence>
<sequence>MRMVVDDGKAMVRCGSDGGRSGGDRDVRWGCGRRSCGERWRVSGFIGVMDLMGVERMEVEEREVGARWLWRRGCAVVGVLMGVMGSTGVMAATGAMGSAMVMAEAASAVMGGDGGAVMGGVSGGDWWLWQYSVGGGYGCDG</sequence>
<name>A0A5J4ZX03_9ASTE</name>
<reference evidence="1 2" key="1">
    <citation type="submission" date="2019-09" db="EMBL/GenBank/DDBJ databases">
        <title>A chromosome-level genome assembly of the Chinese tupelo Nyssa sinensis.</title>
        <authorList>
            <person name="Yang X."/>
            <person name="Kang M."/>
            <person name="Yang Y."/>
            <person name="Xiong H."/>
            <person name="Wang M."/>
            <person name="Zhang Z."/>
            <person name="Wang Z."/>
            <person name="Wu H."/>
            <person name="Ma T."/>
            <person name="Liu J."/>
            <person name="Xi Z."/>
        </authorList>
    </citation>
    <scope>NUCLEOTIDE SEQUENCE [LARGE SCALE GENOMIC DNA]</scope>
    <source>
        <strain evidence="1">J267</strain>
        <tissue evidence="1">Leaf</tissue>
    </source>
</reference>
<proteinExistence type="predicted"/>
<dbReference type="Proteomes" id="UP000325577">
    <property type="component" value="Linkage Group LG5"/>
</dbReference>
<dbReference type="EMBL" id="CM018048">
    <property type="protein sequence ID" value="KAA8521942.1"/>
    <property type="molecule type" value="Genomic_DNA"/>
</dbReference>
<organism evidence="1 2">
    <name type="scientific">Nyssa sinensis</name>
    <dbReference type="NCBI Taxonomy" id="561372"/>
    <lineage>
        <taxon>Eukaryota</taxon>
        <taxon>Viridiplantae</taxon>
        <taxon>Streptophyta</taxon>
        <taxon>Embryophyta</taxon>
        <taxon>Tracheophyta</taxon>
        <taxon>Spermatophyta</taxon>
        <taxon>Magnoliopsida</taxon>
        <taxon>eudicotyledons</taxon>
        <taxon>Gunneridae</taxon>
        <taxon>Pentapetalae</taxon>
        <taxon>asterids</taxon>
        <taxon>Cornales</taxon>
        <taxon>Nyssaceae</taxon>
        <taxon>Nyssa</taxon>
    </lineage>
</organism>
<evidence type="ECO:0000313" key="1">
    <source>
        <dbReference type="EMBL" id="KAA8521942.1"/>
    </source>
</evidence>
<accession>A0A5J4ZX03</accession>
<protein>
    <submittedName>
        <fullName evidence="1">Uncharacterized protein</fullName>
    </submittedName>
</protein>
<gene>
    <name evidence="1" type="ORF">F0562_012744</name>
</gene>
<dbReference type="AlphaFoldDB" id="A0A5J4ZX03"/>